<proteinExistence type="predicted"/>
<dbReference type="EMBL" id="CP092332">
    <property type="protein sequence ID" value="WGK93816.1"/>
    <property type="molecule type" value="Genomic_DNA"/>
</dbReference>
<name>A0ABY8N3B2_9FLAO</name>
<sequence length="70" mass="8204">MKYKKLINFQALSEELTESRTKIKPTNTAEKYLDVLEDLDGFINLWVVIAKKKLKGQTKNNNMKRKNGFK</sequence>
<evidence type="ECO:0000313" key="1">
    <source>
        <dbReference type="EMBL" id="WGK93816.1"/>
    </source>
</evidence>
<dbReference type="RefSeq" id="WP_264533455.1">
    <property type="nucleotide sequence ID" value="NZ_CP092332.1"/>
</dbReference>
<evidence type="ECO:0000313" key="2">
    <source>
        <dbReference type="Proteomes" id="UP001232117"/>
    </source>
</evidence>
<protein>
    <submittedName>
        <fullName evidence="1">Uncharacterized protein</fullName>
    </submittedName>
</protein>
<accession>A0ABY8N3B2</accession>
<keyword evidence="2" id="KW-1185">Reference proteome</keyword>
<reference evidence="1 2" key="1">
    <citation type="submission" date="2023-06" db="EMBL/GenBank/DDBJ databases">
        <title>Complete Genome Sequence of Flavobacterium keumense K3R-10.</title>
        <authorList>
            <person name="Jeong H."/>
            <person name="Jhang S.Y."/>
            <person name="Kim J.N."/>
        </authorList>
    </citation>
    <scope>NUCLEOTIDE SEQUENCE [LARGE SCALE GENOMIC DNA]</scope>
    <source>
        <strain evidence="1 2">K3R-10</strain>
    </source>
</reference>
<organism evidence="1 2">
    <name type="scientific">Flavobacterium keumense</name>
    <dbReference type="NCBI Taxonomy" id="1306518"/>
    <lineage>
        <taxon>Bacteria</taxon>
        <taxon>Pseudomonadati</taxon>
        <taxon>Bacteroidota</taxon>
        <taxon>Flavobacteriia</taxon>
        <taxon>Flavobacteriales</taxon>
        <taxon>Flavobacteriaceae</taxon>
        <taxon>Flavobacterium</taxon>
    </lineage>
</organism>
<gene>
    <name evidence="1" type="ORF">MG292_06855</name>
</gene>
<dbReference type="Proteomes" id="UP001232117">
    <property type="component" value="Chromosome"/>
</dbReference>